<evidence type="ECO:0000256" key="3">
    <source>
        <dbReference type="ARBA" id="ARBA00022777"/>
    </source>
</evidence>
<evidence type="ECO:0000256" key="5">
    <source>
        <dbReference type="ARBA" id="ARBA00038035"/>
    </source>
</evidence>
<dbReference type="PROSITE" id="PS00107">
    <property type="entry name" value="PROTEIN_KINASE_ATP"/>
    <property type="match status" value="1"/>
</dbReference>
<dbReference type="GO" id="GO:0004708">
    <property type="term" value="F:MAP kinase kinase activity"/>
    <property type="evidence" value="ECO:0007669"/>
    <property type="project" value="UniProtKB-EC"/>
</dbReference>
<keyword evidence="2 7" id="KW-0547">Nucleotide-binding</keyword>
<reference evidence="10 11" key="1">
    <citation type="journal article" date="2015" name="Nat. Commun.">
        <title>Lucilia cuprina genome unlocks parasitic fly biology to underpin future interventions.</title>
        <authorList>
            <person name="Anstead C.A."/>
            <person name="Korhonen P.K."/>
            <person name="Young N.D."/>
            <person name="Hall R.S."/>
            <person name="Jex A.R."/>
            <person name="Murali S.C."/>
            <person name="Hughes D.S."/>
            <person name="Lee S.F."/>
            <person name="Perry T."/>
            <person name="Stroehlein A.J."/>
            <person name="Ansell B.R."/>
            <person name="Breugelmans B."/>
            <person name="Hofmann A."/>
            <person name="Qu J."/>
            <person name="Dugan S."/>
            <person name="Lee S.L."/>
            <person name="Chao H."/>
            <person name="Dinh H."/>
            <person name="Han Y."/>
            <person name="Doddapaneni H.V."/>
            <person name="Worley K.C."/>
            <person name="Muzny D.M."/>
            <person name="Ioannidis P."/>
            <person name="Waterhouse R.M."/>
            <person name="Zdobnov E.M."/>
            <person name="James P.J."/>
            <person name="Bagnall N.H."/>
            <person name="Kotze A.C."/>
            <person name="Gibbs R.A."/>
            <person name="Richards S."/>
            <person name="Batterham P."/>
            <person name="Gasser R.B."/>
        </authorList>
    </citation>
    <scope>NUCLEOTIDE SEQUENCE [LARGE SCALE GENOMIC DNA]</scope>
    <source>
        <strain evidence="10 11">LS</strain>
        <tissue evidence="10">Full body</tissue>
    </source>
</reference>
<dbReference type="Proteomes" id="UP000037069">
    <property type="component" value="Unassembled WGS sequence"/>
</dbReference>
<evidence type="ECO:0000256" key="4">
    <source>
        <dbReference type="ARBA" id="ARBA00022840"/>
    </source>
</evidence>
<evidence type="ECO:0000313" key="10">
    <source>
        <dbReference type="EMBL" id="KNC23773.1"/>
    </source>
</evidence>
<dbReference type="Pfam" id="PF00069">
    <property type="entry name" value="Pkinase"/>
    <property type="match status" value="1"/>
</dbReference>
<dbReference type="InterPro" id="IPR000719">
    <property type="entry name" value="Prot_kinase_dom"/>
</dbReference>
<dbReference type="Gene3D" id="1.10.510.10">
    <property type="entry name" value="Transferase(Phosphotransferase) domain 1"/>
    <property type="match status" value="1"/>
</dbReference>
<comment type="similarity">
    <text evidence="5">Belongs to the protein kinase superfamily. STE Ser/Thr protein kinase family. MAP kinase kinase subfamily.</text>
</comment>
<dbReference type="EC" id="2.7.12.2" evidence="6"/>
<dbReference type="Gene3D" id="3.30.200.20">
    <property type="entry name" value="Phosphorylase Kinase, domain 1"/>
    <property type="match status" value="1"/>
</dbReference>
<name>A0A0L0BUV4_LUCCU</name>
<evidence type="ECO:0000256" key="1">
    <source>
        <dbReference type="ARBA" id="ARBA00022679"/>
    </source>
</evidence>
<feature type="domain" description="Protein kinase" evidence="9">
    <location>
        <begin position="515"/>
        <end position="776"/>
    </location>
</feature>
<dbReference type="InterPro" id="IPR011990">
    <property type="entry name" value="TPR-like_helical_dom_sf"/>
</dbReference>
<keyword evidence="8" id="KW-0732">Signal</keyword>
<dbReference type="STRING" id="7375.A0A0L0BUV4"/>
<protein>
    <recommendedName>
        <fullName evidence="6">mitogen-activated protein kinase kinase</fullName>
        <ecNumber evidence="6">2.7.12.2</ecNumber>
    </recommendedName>
</protein>
<dbReference type="PROSITE" id="PS50011">
    <property type="entry name" value="PROTEIN_KINASE_DOM"/>
    <property type="match status" value="1"/>
</dbReference>
<dbReference type="EMBL" id="JRES01001303">
    <property type="protein sequence ID" value="KNC23773.1"/>
    <property type="molecule type" value="Genomic_DNA"/>
</dbReference>
<dbReference type="AlphaFoldDB" id="A0A0L0BUV4"/>
<dbReference type="PANTHER" id="PTHR48013:SF11">
    <property type="entry name" value="LICORNE"/>
    <property type="match status" value="1"/>
</dbReference>
<dbReference type="InterPro" id="IPR017441">
    <property type="entry name" value="Protein_kinase_ATP_BS"/>
</dbReference>
<comment type="caution">
    <text evidence="10">The sequence shown here is derived from an EMBL/GenBank/DDBJ whole genome shotgun (WGS) entry which is preliminary data.</text>
</comment>
<proteinExistence type="inferred from homology"/>
<dbReference type="FunFam" id="1.10.510.10:FF:000090">
    <property type="entry name" value="Dual specificity mitogen-activated protein kinase kinase 4"/>
    <property type="match status" value="1"/>
</dbReference>
<keyword evidence="3" id="KW-0418">Kinase</keyword>
<dbReference type="PANTHER" id="PTHR48013">
    <property type="entry name" value="DUAL SPECIFICITY MITOGEN-ACTIVATED PROTEIN KINASE KINASE 5-RELATED"/>
    <property type="match status" value="1"/>
</dbReference>
<dbReference type="SUPFAM" id="SSF48452">
    <property type="entry name" value="TPR-like"/>
    <property type="match status" value="1"/>
</dbReference>
<evidence type="ECO:0000256" key="7">
    <source>
        <dbReference type="PROSITE-ProRule" id="PRU10141"/>
    </source>
</evidence>
<dbReference type="FunFam" id="3.30.200.20:FF:000576">
    <property type="entry name" value="CBN-SEK-1 protein"/>
    <property type="match status" value="1"/>
</dbReference>
<gene>
    <name evidence="10" type="ORF">FF38_13831</name>
</gene>
<dbReference type="GO" id="GO:0051403">
    <property type="term" value="P:stress-activated MAPK cascade"/>
    <property type="evidence" value="ECO:0007669"/>
    <property type="project" value="TreeGrafter"/>
</dbReference>
<evidence type="ECO:0000256" key="8">
    <source>
        <dbReference type="SAM" id="SignalP"/>
    </source>
</evidence>
<dbReference type="InterPro" id="IPR011009">
    <property type="entry name" value="Kinase-like_dom_sf"/>
</dbReference>
<keyword evidence="1" id="KW-0808">Transferase</keyword>
<evidence type="ECO:0000256" key="6">
    <source>
        <dbReference type="ARBA" id="ARBA00038999"/>
    </source>
</evidence>
<keyword evidence="11" id="KW-1185">Reference proteome</keyword>
<keyword evidence="4 7" id="KW-0067">ATP-binding</keyword>
<dbReference type="PROSITE" id="PS00108">
    <property type="entry name" value="PROTEIN_KINASE_ST"/>
    <property type="match status" value="1"/>
</dbReference>
<feature type="binding site" evidence="7">
    <location>
        <position position="544"/>
    </location>
    <ligand>
        <name>ATP</name>
        <dbReference type="ChEBI" id="CHEBI:30616"/>
    </ligand>
</feature>
<dbReference type="SMART" id="SM00220">
    <property type="entry name" value="S_TKc"/>
    <property type="match status" value="1"/>
</dbReference>
<organism evidence="10 11">
    <name type="scientific">Lucilia cuprina</name>
    <name type="common">Green bottle fly</name>
    <name type="synonym">Australian sheep blowfly</name>
    <dbReference type="NCBI Taxonomy" id="7375"/>
    <lineage>
        <taxon>Eukaryota</taxon>
        <taxon>Metazoa</taxon>
        <taxon>Ecdysozoa</taxon>
        <taxon>Arthropoda</taxon>
        <taxon>Hexapoda</taxon>
        <taxon>Insecta</taxon>
        <taxon>Pterygota</taxon>
        <taxon>Neoptera</taxon>
        <taxon>Endopterygota</taxon>
        <taxon>Diptera</taxon>
        <taxon>Brachycera</taxon>
        <taxon>Muscomorpha</taxon>
        <taxon>Oestroidea</taxon>
        <taxon>Calliphoridae</taxon>
        <taxon>Luciliinae</taxon>
        <taxon>Lucilia</taxon>
    </lineage>
</organism>
<dbReference type="InterPro" id="IPR008271">
    <property type="entry name" value="Ser/Thr_kinase_AS"/>
</dbReference>
<dbReference type="OrthoDB" id="10252354at2759"/>
<evidence type="ECO:0000313" key="11">
    <source>
        <dbReference type="Proteomes" id="UP000037069"/>
    </source>
</evidence>
<feature type="chain" id="PRO_5005535099" description="mitogen-activated protein kinase kinase" evidence="8">
    <location>
        <begin position="20"/>
        <end position="798"/>
    </location>
</feature>
<dbReference type="Gene3D" id="1.25.40.10">
    <property type="entry name" value="Tetratricopeptide repeat domain"/>
    <property type="match status" value="1"/>
</dbReference>
<evidence type="ECO:0000256" key="2">
    <source>
        <dbReference type="ARBA" id="ARBA00022741"/>
    </source>
</evidence>
<dbReference type="CDD" id="cd06617">
    <property type="entry name" value="PKc_MKK3_6"/>
    <property type="match status" value="1"/>
</dbReference>
<evidence type="ECO:0000259" key="9">
    <source>
        <dbReference type="PROSITE" id="PS50011"/>
    </source>
</evidence>
<feature type="signal peptide" evidence="8">
    <location>
        <begin position="1"/>
        <end position="19"/>
    </location>
</feature>
<sequence length="798" mass="92590">MWLFIVLTLVLSLSHNAGTTNHYALKDDGLIKRRLDSPFHLRQPDNLYSFIEQIRYTENAEEAFRKMQRKRSTLDDHIVITDQLLQIILERSKCVRMYVKMTGLSDYLRTTGASMKRLKFPEKLETRKESKGVDPICRDYAELQTARDKYAHLKSFKADTLKTLRIEREENLLKQEVGLKDAESVTETIHEISVKGLANNPTSWKFHMLGSYYWRLTGHAKNALDCARLSVMLAPEESKDIPLLSLGTILVRAELWDDAETILNEAIKYGPKHGENYIALATLLALKHDFKRARENFHMAEKLDESMFNNSLKMRQYIECLEPLDTDATKLFGFVKYMLREIKEVSKLRQEISQYQNKIIQQQTPLASRFTDNDPQLKADLLKRFQYCSTRKSNENQEPVLFCDFYSDLQMQLESKQFDAELLDWQVKRYISHLFEKFPFEYKKQLEILYNNVKAVSPTKLGVYSMYHKMSRPRPKLHMTIQKEPEPELVPPRNLDSSTTIQIGDRTFEIDADSLEKICDLGRGAYGIVEKMRHEQTGTVMAVKRITATVNRKEQKRLLMDLDISMRSSDCPYTVHFYGALFREGDVWICMEVMDTSLDKFYPKVFKNNLIMEESVLGKIAMSVVNALHYLHAQLKVIHRDVKPSNILINRNGEVKMCDFGISGYLVDSVAKTIDAGCKPYMAPERIDPSGNPAQYDIRSDVWSFGISMIEMATGKFPYNTWKTPFEQLRQVVKDEPPRLEPGTFSPEFEDFITKCLQKSYTARPNYEQLLQHPFITEHAKRNTDISKFVAGVLDMPE</sequence>
<dbReference type="SUPFAM" id="SSF56112">
    <property type="entry name" value="Protein kinase-like (PK-like)"/>
    <property type="match status" value="1"/>
</dbReference>
<accession>A0A0L0BUV4</accession>
<dbReference type="GO" id="GO:0005524">
    <property type="term" value="F:ATP binding"/>
    <property type="evidence" value="ECO:0007669"/>
    <property type="project" value="UniProtKB-UniRule"/>
</dbReference>